<name>A0A514ABX8_9BILA</name>
<feature type="transmembrane region" description="Helical" evidence="17">
    <location>
        <begin position="321"/>
        <end position="341"/>
    </location>
</feature>
<evidence type="ECO:0000259" key="18">
    <source>
        <dbReference type="PROSITE" id="PS51002"/>
    </source>
</evidence>
<evidence type="ECO:0000259" key="19">
    <source>
        <dbReference type="PROSITE" id="PS51003"/>
    </source>
</evidence>
<evidence type="ECO:0000256" key="8">
    <source>
        <dbReference type="ARBA" id="ARBA00022692"/>
    </source>
</evidence>
<comment type="cofactor">
    <cofactor evidence="17">
        <name>heme b</name>
        <dbReference type="ChEBI" id="CHEBI:60344"/>
    </cofactor>
    <text evidence="17">Binds 2 heme groups non-covalently.</text>
</comment>
<dbReference type="PANTHER" id="PTHR19271:SF16">
    <property type="entry name" value="CYTOCHROME B"/>
    <property type="match status" value="1"/>
</dbReference>
<keyword evidence="15 17" id="KW-0496">Mitochondrion</keyword>
<keyword evidence="11 17" id="KW-0249">Electron transport</keyword>
<comment type="similarity">
    <text evidence="17">Belongs to the cytochrome b family.</text>
</comment>
<feature type="transmembrane region" description="Helical" evidence="17">
    <location>
        <begin position="31"/>
        <end position="58"/>
    </location>
</feature>
<evidence type="ECO:0000256" key="2">
    <source>
        <dbReference type="ARBA" id="ARBA00004448"/>
    </source>
</evidence>
<dbReference type="Pfam" id="PF00032">
    <property type="entry name" value="Cytochrom_B_C"/>
    <property type="match status" value="1"/>
</dbReference>
<comment type="function">
    <text evidence="1 17">Component of the ubiquinol-cytochrome c reductase complex (complex III or cytochrome b-c1 complex) that is part of the mitochondrial respiratory chain. The b-c1 complex mediates electron transfer from ubiquinol to cytochrome c. Contributes to the generation of a proton gradient across the mitochondrial membrane that is then used for ATP synthesis.</text>
</comment>
<protein>
    <recommendedName>
        <fullName evidence="4 17">Cytochrome b</fullName>
    </recommendedName>
</protein>
<evidence type="ECO:0000256" key="14">
    <source>
        <dbReference type="ARBA" id="ARBA00023075"/>
    </source>
</evidence>
<dbReference type="PANTHER" id="PTHR19271">
    <property type="entry name" value="CYTOCHROME B"/>
    <property type="match status" value="1"/>
</dbReference>
<keyword evidence="8 17" id="KW-0812">Transmembrane</keyword>
<accession>A0A514ABX8</accession>
<keyword evidence="12 17" id="KW-1133">Transmembrane helix</keyword>
<dbReference type="InterPro" id="IPR005798">
    <property type="entry name" value="Cyt_b/b6_C"/>
</dbReference>
<feature type="transmembrane region" description="Helical" evidence="17">
    <location>
        <begin position="143"/>
        <end position="169"/>
    </location>
</feature>
<dbReference type="InterPro" id="IPR048260">
    <property type="entry name" value="Cytochrome_b_C_euk/bac"/>
</dbReference>
<evidence type="ECO:0000256" key="15">
    <source>
        <dbReference type="ARBA" id="ARBA00023128"/>
    </source>
</evidence>
<dbReference type="InterPro" id="IPR027387">
    <property type="entry name" value="Cytb/b6-like_sf"/>
</dbReference>
<dbReference type="InterPro" id="IPR036150">
    <property type="entry name" value="Cyt_b/b6_C_sf"/>
</dbReference>
<dbReference type="CDD" id="cd00290">
    <property type="entry name" value="cytochrome_b_C"/>
    <property type="match status" value="1"/>
</dbReference>
<feature type="transmembrane region" description="Helical" evidence="17">
    <location>
        <begin position="181"/>
        <end position="202"/>
    </location>
</feature>
<keyword evidence="7 17" id="KW-0679">Respiratory chain</keyword>
<dbReference type="GO" id="GO:0016491">
    <property type="term" value="F:oxidoreductase activity"/>
    <property type="evidence" value="ECO:0007669"/>
    <property type="project" value="UniProtKB-UniRule"/>
</dbReference>
<dbReference type="AlphaFoldDB" id="A0A514ABX8"/>
<dbReference type="GO" id="GO:0008121">
    <property type="term" value="F:quinol-cytochrome-c reductase activity"/>
    <property type="evidence" value="ECO:0007669"/>
    <property type="project" value="TreeGrafter"/>
</dbReference>
<dbReference type="InterPro" id="IPR016174">
    <property type="entry name" value="Di-haem_cyt_TM"/>
</dbReference>
<evidence type="ECO:0000313" key="20">
    <source>
        <dbReference type="EMBL" id="QDH52426.1"/>
    </source>
</evidence>
<dbReference type="CDD" id="cd00284">
    <property type="entry name" value="Cytochrome_b_N"/>
    <property type="match status" value="1"/>
</dbReference>
<gene>
    <name evidence="20" type="primary">CYTB</name>
</gene>
<comment type="subcellular location">
    <subcellularLocation>
        <location evidence="2">Mitochondrion inner membrane</location>
        <topology evidence="2">Multi-pass membrane protein</topology>
    </subcellularLocation>
</comment>
<proteinExistence type="inferred from homology"/>
<dbReference type="GO" id="GO:0046872">
    <property type="term" value="F:metal ion binding"/>
    <property type="evidence" value="ECO:0007669"/>
    <property type="project" value="UniProtKB-UniRule"/>
</dbReference>
<evidence type="ECO:0000256" key="13">
    <source>
        <dbReference type="ARBA" id="ARBA00023004"/>
    </source>
</evidence>
<geneLocation type="mitochondrion" evidence="20"/>
<keyword evidence="9 17" id="KW-0479">Metal-binding</keyword>
<dbReference type="GO" id="GO:0005743">
    <property type="term" value="C:mitochondrial inner membrane"/>
    <property type="evidence" value="ECO:0007669"/>
    <property type="project" value="UniProtKB-SubCell"/>
</dbReference>
<feature type="domain" description="Cytochrome b/b6 N-terminal region profile" evidence="18">
    <location>
        <begin position="1"/>
        <end position="212"/>
    </location>
</feature>
<evidence type="ECO:0000256" key="7">
    <source>
        <dbReference type="ARBA" id="ARBA00022660"/>
    </source>
</evidence>
<evidence type="ECO:0000256" key="4">
    <source>
        <dbReference type="ARBA" id="ARBA00013531"/>
    </source>
</evidence>
<keyword evidence="16 17" id="KW-0472">Membrane</keyword>
<evidence type="ECO:0000256" key="9">
    <source>
        <dbReference type="ARBA" id="ARBA00022723"/>
    </source>
</evidence>
<reference evidence="20" key="1">
    <citation type="journal article" date="2019" name="Nucleic Acids Res.">
        <title>Coding palindromes in mitochondrial genes of Nematomorpha.</title>
        <authorList>
            <person name="Mikhailov K.V."/>
            <person name="Efeykin B.D."/>
            <person name="Panchin A.Y."/>
            <person name="Knorre D.A."/>
            <person name="Logacheva M.D."/>
            <person name="Penin A.A."/>
            <person name="Muntyan M.S."/>
            <person name="Nikitin M.A."/>
            <person name="Popova O.V."/>
            <person name="Zanegina O.N."/>
            <person name="Vyssokikh M.Y."/>
            <person name="Spiridonov S.E."/>
            <person name="Aleoshin V.V."/>
            <person name="Panchin Y.V."/>
        </authorList>
    </citation>
    <scope>NUCLEOTIDE SEQUENCE</scope>
</reference>
<feature type="transmembrane region" description="Helical" evidence="17">
    <location>
        <begin position="79"/>
        <end position="102"/>
    </location>
</feature>
<dbReference type="EMBL" id="MG257766">
    <property type="protein sequence ID" value="QDH52426.1"/>
    <property type="molecule type" value="Genomic_DNA"/>
</dbReference>
<dbReference type="SUPFAM" id="SSF81648">
    <property type="entry name" value="a domain/subunit of cytochrome bc1 complex (Ubiquinol-cytochrome c reductase)"/>
    <property type="match status" value="1"/>
</dbReference>
<dbReference type="PROSITE" id="PS51002">
    <property type="entry name" value="CYTB_NTER"/>
    <property type="match status" value="1"/>
</dbReference>
<feature type="transmembrane region" description="Helical" evidence="17">
    <location>
        <begin position="347"/>
        <end position="368"/>
    </location>
</feature>
<feature type="transmembrane region" description="Helical" evidence="17">
    <location>
        <begin position="291"/>
        <end position="309"/>
    </location>
</feature>
<evidence type="ECO:0000256" key="10">
    <source>
        <dbReference type="ARBA" id="ARBA00022792"/>
    </source>
</evidence>
<keyword evidence="10" id="KW-0999">Mitochondrion inner membrane</keyword>
<organism evidence="20">
    <name type="scientific">Gordionus wolterstorffii</name>
    <dbReference type="NCBI Taxonomy" id="190562"/>
    <lineage>
        <taxon>Eukaryota</taxon>
        <taxon>Metazoa</taxon>
        <taxon>Ecdysozoa</taxon>
        <taxon>Nematomorpha</taxon>
        <taxon>Gordioida</taxon>
        <taxon>Chordodea</taxon>
        <taxon>Chordodoidea</taxon>
        <taxon>Parachordodidae</taxon>
        <taxon>Gordionus</taxon>
    </lineage>
</organism>
<evidence type="ECO:0000256" key="17">
    <source>
        <dbReference type="RuleBase" id="RU362117"/>
    </source>
</evidence>
<keyword evidence="5 17" id="KW-0813">Transport</keyword>
<dbReference type="Gene3D" id="1.20.810.10">
    <property type="entry name" value="Cytochrome Bc1 Complex, Chain C"/>
    <property type="match status" value="1"/>
</dbReference>
<evidence type="ECO:0000256" key="11">
    <source>
        <dbReference type="ARBA" id="ARBA00022982"/>
    </source>
</evidence>
<dbReference type="GO" id="GO:0006122">
    <property type="term" value="P:mitochondrial electron transport, ubiquinol to cytochrome c"/>
    <property type="evidence" value="ECO:0007669"/>
    <property type="project" value="TreeGrafter"/>
</dbReference>
<feature type="domain" description="Cytochrome b/b6 C-terminal region profile" evidence="19">
    <location>
        <begin position="213"/>
        <end position="370"/>
    </location>
</feature>
<dbReference type="InterPro" id="IPR005797">
    <property type="entry name" value="Cyt_b/b6_N"/>
</dbReference>
<dbReference type="PROSITE" id="PS51003">
    <property type="entry name" value="CYTB_CTER"/>
    <property type="match status" value="1"/>
</dbReference>
<evidence type="ECO:0000256" key="16">
    <source>
        <dbReference type="ARBA" id="ARBA00023136"/>
    </source>
</evidence>
<evidence type="ECO:0000256" key="5">
    <source>
        <dbReference type="ARBA" id="ARBA00022448"/>
    </source>
</evidence>
<sequence length="370" mass="41825">MMKKMSLRKSKNFIFMNNFIVDLPTPPNLNFWWNMGSLTGAALSLQILTGILLTMHYVPEASLAFFKITTMEINNFEGATLRGLHALGASTMFIFIFLHMFRSLFYGSYLMNKVTWISGVTLFILTMMTAFLGYVLPWGQMSFWAATVITNMLSAIPFVGHSLVIWIWGGFSVGGATLNRFYTFHFLLPFMLLAITILHLLFLHESGSNNPLGVISTPSKKSFHSYFTWKDFFGLFLPLSCLFFLTFSKPDVLTDVANFIEANPLSTPAHIMPEWYFLFAYGILRSVPNKLGGVMALIGSVAILYLLGVGQSKFYFIKKSFQGVWANLIASNFIVLSFIGSQLVEQPYILIGQIFSVSYFLLFAMLFLMK</sequence>
<evidence type="ECO:0000256" key="1">
    <source>
        <dbReference type="ARBA" id="ARBA00002566"/>
    </source>
</evidence>
<keyword evidence="6 17" id="KW-0349">Heme</keyword>
<feature type="transmembrane region" description="Helical" evidence="17">
    <location>
        <begin position="114"/>
        <end position="136"/>
    </location>
</feature>
<evidence type="ECO:0000256" key="12">
    <source>
        <dbReference type="ARBA" id="ARBA00022989"/>
    </source>
</evidence>
<comment type="subunit">
    <text evidence="3">The main subunits of complex b-c1 are: cytochrome b, cytochrome c1 and the Rieske protein.</text>
</comment>
<dbReference type="SUPFAM" id="SSF81342">
    <property type="entry name" value="Transmembrane di-heme cytochromes"/>
    <property type="match status" value="1"/>
</dbReference>
<keyword evidence="14" id="KW-0830">Ubiquinone</keyword>
<evidence type="ECO:0000256" key="3">
    <source>
        <dbReference type="ARBA" id="ARBA00011649"/>
    </source>
</evidence>
<evidence type="ECO:0000256" key="6">
    <source>
        <dbReference type="ARBA" id="ARBA00022617"/>
    </source>
</evidence>
<dbReference type="InterPro" id="IPR048259">
    <property type="entry name" value="Cytochrome_b_N_euk/bac"/>
</dbReference>
<keyword evidence="13 17" id="KW-0408">Iron</keyword>
<dbReference type="Pfam" id="PF00033">
    <property type="entry name" value="Cytochrome_B"/>
    <property type="match status" value="1"/>
</dbReference>